<dbReference type="Gene3D" id="1.10.287.820">
    <property type="entry name" value="Acid-sensing ion channel domain"/>
    <property type="match status" value="1"/>
</dbReference>
<evidence type="ECO:0000256" key="8">
    <source>
        <dbReference type="ARBA" id="ARBA00023065"/>
    </source>
</evidence>
<dbReference type="Gene3D" id="1.10.287.770">
    <property type="entry name" value="YojJ-like"/>
    <property type="match status" value="1"/>
</dbReference>
<evidence type="ECO:0000256" key="11">
    <source>
        <dbReference type="ARBA" id="ARBA00023303"/>
    </source>
</evidence>
<evidence type="ECO:0000256" key="1">
    <source>
        <dbReference type="ARBA" id="ARBA00004141"/>
    </source>
</evidence>
<dbReference type="AlphaFoldDB" id="A0A8S4QPL6"/>
<protein>
    <submittedName>
        <fullName evidence="14">Jg27341 protein</fullName>
    </submittedName>
</protein>
<evidence type="ECO:0000256" key="10">
    <source>
        <dbReference type="ARBA" id="ARBA00023201"/>
    </source>
</evidence>
<evidence type="ECO:0000256" key="12">
    <source>
        <dbReference type="RuleBase" id="RU000679"/>
    </source>
</evidence>
<dbReference type="Pfam" id="PF00858">
    <property type="entry name" value="ASC"/>
    <property type="match status" value="1"/>
</dbReference>
<comment type="subcellular location">
    <subcellularLocation>
        <location evidence="1">Membrane</location>
        <topology evidence="1">Multi-pass membrane protein</topology>
    </subcellularLocation>
</comment>
<evidence type="ECO:0000256" key="13">
    <source>
        <dbReference type="SAM" id="Phobius"/>
    </source>
</evidence>
<gene>
    <name evidence="14" type="primary">jg27341</name>
    <name evidence="14" type="ORF">PAEG_LOCUS3102</name>
</gene>
<evidence type="ECO:0000256" key="7">
    <source>
        <dbReference type="ARBA" id="ARBA00023053"/>
    </source>
</evidence>
<name>A0A8S4QPL6_9NEOP</name>
<dbReference type="GO" id="GO:0005886">
    <property type="term" value="C:plasma membrane"/>
    <property type="evidence" value="ECO:0007669"/>
    <property type="project" value="TreeGrafter"/>
</dbReference>
<evidence type="ECO:0000256" key="4">
    <source>
        <dbReference type="ARBA" id="ARBA00022461"/>
    </source>
</evidence>
<keyword evidence="15" id="KW-1185">Reference proteome</keyword>
<dbReference type="InterPro" id="IPR001873">
    <property type="entry name" value="ENaC"/>
</dbReference>
<keyword evidence="10 12" id="KW-0739">Sodium transport</keyword>
<accession>A0A8S4QPL6</accession>
<dbReference type="GO" id="GO:0015280">
    <property type="term" value="F:ligand-gated sodium channel activity"/>
    <property type="evidence" value="ECO:0007669"/>
    <property type="project" value="TreeGrafter"/>
</dbReference>
<evidence type="ECO:0000256" key="5">
    <source>
        <dbReference type="ARBA" id="ARBA00022692"/>
    </source>
</evidence>
<keyword evidence="5 12" id="KW-0812">Transmembrane</keyword>
<evidence type="ECO:0000256" key="6">
    <source>
        <dbReference type="ARBA" id="ARBA00022989"/>
    </source>
</evidence>
<organism evidence="14 15">
    <name type="scientific">Pararge aegeria aegeria</name>
    <dbReference type="NCBI Taxonomy" id="348720"/>
    <lineage>
        <taxon>Eukaryota</taxon>
        <taxon>Metazoa</taxon>
        <taxon>Ecdysozoa</taxon>
        <taxon>Arthropoda</taxon>
        <taxon>Hexapoda</taxon>
        <taxon>Insecta</taxon>
        <taxon>Pterygota</taxon>
        <taxon>Neoptera</taxon>
        <taxon>Endopterygota</taxon>
        <taxon>Lepidoptera</taxon>
        <taxon>Glossata</taxon>
        <taxon>Ditrysia</taxon>
        <taxon>Papilionoidea</taxon>
        <taxon>Nymphalidae</taxon>
        <taxon>Satyrinae</taxon>
        <taxon>Satyrini</taxon>
        <taxon>Parargina</taxon>
        <taxon>Pararge</taxon>
    </lineage>
</organism>
<comment type="caution">
    <text evidence="14">The sequence shown here is derived from an EMBL/GenBank/DDBJ whole genome shotgun (WGS) entry which is preliminary data.</text>
</comment>
<proteinExistence type="inferred from homology"/>
<dbReference type="Proteomes" id="UP000838756">
    <property type="component" value="Unassembled WGS sequence"/>
</dbReference>
<feature type="transmembrane region" description="Helical" evidence="13">
    <location>
        <begin position="376"/>
        <end position="402"/>
    </location>
</feature>
<keyword evidence="8 12" id="KW-0406">Ion transport</keyword>
<keyword evidence="7" id="KW-0915">Sodium</keyword>
<dbReference type="EMBL" id="CAKXAJ010009724">
    <property type="protein sequence ID" value="CAH2211271.1"/>
    <property type="molecule type" value="Genomic_DNA"/>
</dbReference>
<evidence type="ECO:0000256" key="9">
    <source>
        <dbReference type="ARBA" id="ARBA00023136"/>
    </source>
</evidence>
<keyword evidence="3 12" id="KW-0813">Transport</keyword>
<keyword evidence="6 13" id="KW-1133">Transmembrane helix</keyword>
<evidence type="ECO:0000256" key="3">
    <source>
        <dbReference type="ARBA" id="ARBA00022448"/>
    </source>
</evidence>
<dbReference type="OrthoDB" id="6628406at2759"/>
<feature type="transmembrane region" description="Helical" evidence="13">
    <location>
        <begin position="7"/>
        <end position="27"/>
    </location>
</feature>
<keyword evidence="4 12" id="KW-0894">Sodium channel</keyword>
<keyword evidence="9 13" id="KW-0472">Membrane</keyword>
<sequence length="416" mass="47829">MMRVECFSFLWLAMVMLSLYITLYISWSTWARYQSSPTVISMDRDMYAWNTTFPCITICPDDKIDPEKLEKYLNDSTEEDKQKLKTFIMALSNATFENFHTVPVYNGIKPQYYLETLLSLLPPFKPILTIGAAGLFLDIVPTITEMGVCYAINSKVAVHNSPEYRKANKWDIIETKNSSFSVHPLDGEVFAQVLNITSYNAYIHGPLEVPDISAKSHHSPTYFYMKIFVTATTVYTAPEAARLSVGQRGCRFKHENNLKHNSVYTYNLCRIECRIKLCLNYCQCIPHFYRRIGDEKICDVNGLHCIAAYKDVLINLRHKGDKKVDCDCDAICDDVNYTVQTFALQSWVLGTNFQWGIVTYPRMRYKRDVLFGFTDVLVAVGGMAGFFLGCSVLSFMEIVYFLTLRLICYTRSTIHY</sequence>
<evidence type="ECO:0000256" key="2">
    <source>
        <dbReference type="ARBA" id="ARBA00007193"/>
    </source>
</evidence>
<dbReference type="PANTHER" id="PTHR11690:SF240">
    <property type="entry name" value="PICKPOCKET 25-RELATED"/>
    <property type="match status" value="1"/>
</dbReference>
<dbReference type="PANTHER" id="PTHR11690">
    <property type="entry name" value="AMILORIDE-SENSITIVE SODIUM CHANNEL-RELATED"/>
    <property type="match status" value="1"/>
</dbReference>
<comment type="similarity">
    <text evidence="2 12">Belongs to the amiloride-sensitive sodium channel (TC 1.A.6) family.</text>
</comment>
<evidence type="ECO:0000313" key="14">
    <source>
        <dbReference type="EMBL" id="CAH2211271.1"/>
    </source>
</evidence>
<reference evidence="14" key="1">
    <citation type="submission" date="2022-03" db="EMBL/GenBank/DDBJ databases">
        <authorList>
            <person name="Lindestad O."/>
        </authorList>
    </citation>
    <scope>NUCLEOTIDE SEQUENCE</scope>
</reference>
<evidence type="ECO:0000313" key="15">
    <source>
        <dbReference type="Proteomes" id="UP000838756"/>
    </source>
</evidence>
<keyword evidence="11 12" id="KW-0407">Ion channel</keyword>